<dbReference type="GeneID" id="6165791"/>
<reference evidence="1" key="1">
    <citation type="submission" date="2008-03" db="EMBL/GenBank/DDBJ databases">
        <title>Complete sequence of Thermoproteus neutrophilus V24Sta.</title>
        <authorList>
            <consortium name="US DOE Joint Genome Institute"/>
            <person name="Copeland A."/>
            <person name="Lucas S."/>
            <person name="Lapidus A."/>
            <person name="Glavina del Rio T."/>
            <person name="Dalin E."/>
            <person name="Tice H."/>
            <person name="Bruce D."/>
            <person name="Goodwin L."/>
            <person name="Pitluck S."/>
            <person name="Sims D."/>
            <person name="Brettin T."/>
            <person name="Detter J.C."/>
            <person name="Han C."/>
            <person name="Kuske C.R."/>
            <person name="Schmutz J."/>
            <person name="Larimer F."/>
            <person name="Land M."/>
            <person name="Hauser L."/>
            <person name="Kyrpides N."/>
            <person name="Mikhailova N."/>
            <person name="Biddle J.F."/>
            <person name="Zhang Z."/>
            <person name="Fitz-Gibbon S.T."/>
            <person name="Lowe T.M."/>
            <person name="Saltikov C."/>
            <person name="House C.H."/>
            <person name="Richardson P."/>
        </authorList>
    </citation>
    <scope>NUCLEOTIDE SEQUENCE [LARGE SCALE GENOMIC DNA]</scope>
    <source>
        <strain evidence="1">V24Sta</strain>
    </source>
</reference>
<organism evidence="1 2">
    <name type="scientific">Pyrobaculum neutrophilum (strain DSM 2338 / JCM 9278 / NBRC 100436 / V24Sta)</name>
    <name type="common">Thermoproteus neutrophilus</name>
    <dbReference type="NCBI Taxonomy" id="444157"/>
    <lineage>
        <taxon>Archaea</taxon>
        <taxon>Thermoproteota</taxon>
        <taxon>Thermoprotei</taxon>
        <taxon>Thermoproteales</taxon>
        <taxon>Thermoproteaceae</taxon>
        <taxon>Pyrobaculum</taxon>
    </lineage>
</organism>
<name>B1YCJ7_PYRNV</name>
<evidence type="ECO:0000313" key="1">
    <source>
        <dbReference type="EMBL" id="ACB39510.1"/>
    </source>
</evidence>
<dbReference type="STRING" id="444157.Tneu_0568"/>
<evidence type="ECO:0000313" key="2">
    <source>
        <dbReference type="Proteomes" id="UP000001694"/>
    </source>
</evidence>
<protein>
    <submittedName>
        <fullName evidence="1">Uncharacterized protein</fullName>
    </submittedName>
</protein>
<dbReference type="HOGENOM" id="CLU_1500337_0_0_2"/>
<dbReference type="Proteomes" id="UP000001694">
    <property type="component" value="Chromosome"/>
</dbReference>
<dbReference type="KEGG" id="tne:Tneu_0568"/>
<dbReference type="EMBL" id="CP001014">
    <property type="protein sequence ID" value="ACB39510.1"/>
    <property type="molecule type" value="Genomic_DNA"/>
</dbReference>
<sequence length="182" mass="20355">MVLLVVLPCGRLAELERLLNCGSVREVGDVARCEGPYSIYLNYVERCDRGLPIAGTPAGSAGEGELCYVGIVLTKYWASDWEYMSDKAESEVAQHAEELLPKVAQLAYMAVATRAPSVRRETDDVVYRHMLWVWVRRGWEACGKAWKIAAFAALDSPWDQALAYEDSMLRGEEKYGGVFIKL</sequence>
<proteinExistence type="predicted"/>
<dbReference type="eggNOG" id="arCOG09817">
    <property type="taxonomic scope" value="Archaea"/>
</dbReference>
<dbReference type="RefSeq" id="WP_012349930.1">
    <property type="nucleotide sequence ID" value="NC_010525.1"/>
</dbReference>
<keyword evidence="2" id="KW-1185">Reference proteome</keyword>
<gene>
    <name evidence="1" type="ordered locus">Tneu_0568</name>
</gene>
<accession>B1YCJ7</accession>
<dbReference type="AlphaFoldDB" id="B1YCJ7"/>
<dbReference type="OrthoDB" id="30401at2157"/>